<comment type="caution">
    <text evidence="1">The sequence shown here is derived from an EMBL/GenBank/DDBJ whole genome shotgun (WGS) entry which is preliminary data.</text>
</comment>
<dbReference type="RefSeq" id="WP_165397427.1">
    <property type="nucleotide sequence ID" value="NZ_SHKM01000001.1"/>
</dbReference>
<keyword evidence="2" id="KW-1185">Reference proteome</keyword>
<dbReference type="EMBL" id="SHKM01000001">
    <property type="protein sequence ID" value="RZT89443.1"/>
    <property type="molecule type" value="Genomic_DNA"/>
</dbReference>
<dbReference type="Proteomes" id="UP000292136">
    <property type="component" value="Unassembled WGS sequence"/>
</dbReference>
<organism evidence="1 2">
    <name type="scientific">Azospira oryzae</name>
    <dbReference type="NCBI Taxonomy" id="146939"/>
    <lineage>
        <taxon>Bacteria</taxon>
        <taxon>Pseudomonadati</taxon>
        <taxon>Pseudomonadota</taxon>
        <taxon>Betaproteobacteria</taxon>
        <taxon>Rhodocyclales</taxon>
        <taxon>Rhodocyclaceae</taxon>
        <taxon>Azospira</taxon>
    </lineage>
</organism>
<evidence type="ECO:0000313" key="1">
    <source>
        <dbReference type="EMBL" id="RZT89443.1"/>
    </source>
</evidence>
<name>A0ABY0IPE8_9RHOO</name>
<proteinExistence type="predicted"/>
<sequence>MQAIRQGQAAGQTTQWLHLELERREMLVLADARGQTLECRTGELWLTEDGGGDRILRPGEAHVVAGNGCLVVSACQDARFVLGGGGHDPATVSLQPVRGFLASLLPHELSGLGGRGLA</sequence>
<protein>
    <submittedName>
        <fullName evidence="1">DUF2917 family protein</fullName>
    </submittedName>
</protein>
<evidence type="ECO:0000313" key="2">
    <source>
        <dbReference type="Proteomes" id="UP000292136"/>
    </source>
</evidence>
<dbReference type="Pfam" id="PF11142">
    <property type="entry name" value="DUF2917"/>
    <property type="match status" value="1"/>
</dbReference>
<dbReference type="InterPro" id="IPR021317">
    <property type="entry name" value="DUF2917"/>
</dbReference>
<gene>
    <name evidence="1" type="ORF">EV678_0228</name>
</gene>
<reference evidence="1 2" key="1">
    <citation type="submission" date="2019-02" db="EMBL/GenBank/DDBJ databases">
        <title>Genomic Encyclopedia of Type Strains, Phase IV (KMG-IV): sequencing the most valuable type-strain genomes for metagenomic binning, comparative biology and taxonomic classification.</title>
        <authorList>
            <person name="Goeker M."/>
        </authorList>
    </citation>
    <scope>NUCLEOTIDE SEQUENCE [LARGE SCALE GENOMIC DNA]</scope>
    <source>
        <strain evidence="1 2">DSM 21223</strain>
    </source>
</reference>
<accession>A0ABY0IPE8</accession>